<protein>
    <submittedName>
        <fullName evidence="1">Uncharacterized protein</fullName>
    </submittedName>
</protein>
<comment type="caution">
    <text evidence="1">The sequence shown here is derived from an EMBL/GenBank/DDBJ whole genome shotgun (WGS) entry which is preliminary data.</text>
</comment>
<accession>A0A2M8CCG4</accession>
<evidence type="ECO:0000313" key="3">
    <source>
        <dbReference type="EMBL" id="PIY33536.1"/>
    </source>
</evidence>
<organism evidence="1 5">
    <name type="scientific">Candidatus Infernicultor aquiphilus</name>
    <dbReference type="NCBI Taxonomy" id="1805029"/>
    <lineage>
        <taxon>Bacteria</taxon>
        <taxon>Pseudomonadati</taxon>
        <taxon>Atribacterota</taxon>
        <taxon>Candidatus Phoenicimicrobiia</taxon>
        <taxon>Candidatus Pheonicimicrobiales</taxon>
        <taxon>Candidatus Phoenicimicrobiaceae</taxon>
        <taxon>Candidatus Infernicultor</taxon>
    </lineage>
</organism>
<dbReference type="Proteomes" id="UP000228560">
    <property type="component" value="Unassembled WGS sequence"/>
</dbReference>
<dbReference type="EMBL" id="PFTV01000107">
    <property type="protein sequence ID" value="PJB56760.1"/>
    <property type="molecule type" value="Genomic_DNA"/>
</dbReference>
<dbReference type="Proteomes" id="UP000230646">
    <property type="component" value="Unassembled WGS sequence"/>
</dbReference>
<gene>
    <name evidence="1" type="ORF">AUK42_00155</name>
    <name evidence="4" type="ORF">CO097_04485</name>
    <name evidence="3" type="ORF">COZ07_01755</name>
    <name evidence="2" type="ORF">COZ58_06285</name>
</gene>
<reference evidence="2" key="3">
    <citation type="submission" date="2017-09" db="EMBL/GenBank/DDBJ databases">
        <title>Depth-based differentiation of microbial function through sediment-hosted aquifers and enrichment of novel symbionts in the deep terrestrial subsurface.</title>
        <authorList>
            <person name="Probst A.J."/>
            <person name="Ladd B."/>
            <person name="Jarett J.K."/>
            <person name="Geller-Mcgrath D.E."/>
            <person name="Sieber C.M.K."/>
            <person name="Emerson J.B."/>
            <person name="Anantharaman K."/>
            <person name="Thomas B.C."/>
            <person name="Malmstrom R."/>
            <person name="Stieglmeier M."/>
            <person name="Klingl A."/>
            <person name="Woyke T."/>
            <person name="Ryan C.M."/>
            <person name="Banfield J.F."/>
        </authorList>
    </citation>
    <scope>NUCLEOTIDE SEQUENCE</scope>
    <source>
        <strain evidence="2">CG_4_8_14_3_um_filter_34_18</strain>
    </source>
</reference>
<sequence length="150" mass="17701">MEIGTVFKWINYPEQRDGITKDRWFVYLGTSSKLSTPLNVFIFTTTSKTNLYKSGNERENKKNTINFKAGEFGFDVDCILDVFFFQNNWTLGEFEKYKKYFDIKGKISNEKLKIIYGKILKENSIQKIIKIDIKTNLNNIRIFGLERPKQ</sequence>
<accession>A0A2M7PTL2</accession>
<dbReference type="EMBL" id="MNYY01000004">
    <property type="protein sequence ID" value="OIP75072.1"/>
    <property type="molecule type" value="Genomic_DNA"/>
</dbReference>
<dbReference type="STRING" id="1805029.AUK42_00155"/>
<evidence type="ECO:0000313" key="2">
    <source>
        <dbReference type="EMBL" id="PIX33817.1"/>
    </source>
</evidence>
<evidence type="ECO:0000313" key="7">
    <source>
        <dbReference type="Proteomes" id="UP000230646"/>
    </source>
</evidence>
<dbReference type="RefSeq" id="WP_406606886.1">
    <property type="nucleotide sequence ID" value="NZ_PFKO01000067.1"/>
</dbReference>
<dbReference type="AlphaFoldDB" id="A0A1J5H7F7"/>
<proteinExistence type="predicted"/>
<evidence type="ECO:0000313" key="4">
    <source>
        <dbReference type="EMBL" id="PJB56760.1"/>
    </source>
</evidence>
<reference evidence="6 7" key="2">
    <citation type="submission" date="2017-09" db="EMBL/GenBank/DDBJ databases">
        <title>Depth-based differentiation of microbial function through sediment-hosted aquifers and enrichment of novel symbionts in the deep terrestrial subsurface.</title>
        <authorList>
            <person name="Probst A.J."/>
            <person name="Ladd B."/>
            <person name="Jarett J.K."/>
            <person name="Geller-Mcgrath D.E."/>
            <person name="Sieber C.M."/>
            <person name="Emerson J.B."/>
            <person name="Anantharaman K."/>
            <person name="Thomas B.C."/>
            <person name="Malmstrom R."/>
            <person name="Stieglmeier M."/>
            <person name="Klingl A."/>
            <person name="Woyke T."/>
            <person name="Ryan C.M."/>
            <person name="Banfield J.F."/>
        </authorList>
    </citation>
    <scope>NUCLEOTIDE SEQUENCE [LARGE SCALE GENOMIC DNA]</scope>
    <source>
        <strain evidence="3">CG_4_10_14_3_um_filter_34_13</strain>
        <strain evidence="4">CG_4_9_14_3_um_filter_33_16</strain>
    </source>
</reference>
<dbReference type="Proteomes" id="UP000231493">
    <property type="component" value="Unassembled WGS sequence"/>
</dbReference>
<dbReference type="EMBL" id="PFIP01000127">
    <property type="protein sequence ID" value="PIX33817.1"/>
    <property type="molecule type" value="Genomic_DNA"/>
</dbReference>
<accession>A0A1J5H7F7</accession>
<evidence type="ECO:0000313" key="6">
    <source>
        <dbReference type="Proteomes" id="UP000228560"/>
    </source>
</evidence>
<accession>A0A2M7K6Q6</accession>
<dbReference type="Proteomes" id="UP000182763">
    <property type="component" value="Unassembled WGS sequence"/>
</dbReference>
<evidence type="ECO:0000313" key="1">
    <source>
        <dbReference type="EMBL" id="OIP75072.1"/>
    </source>
</evidence>
<reference evidence="1 5" key="1">
    <citation type="journal article" date="2016" name="Environ. Microbiol.">
        <title>Genomic resolution of a cold subsurface aquifer community provides metabolic insights for novel microbes adapted to high CO concentrations.</title>
        <authorList>
            <person name="Probst A.J."/>
            <person name="Castelle C.J."/>
            <person name="Singh A."/>
            <person name="Brown C.T."/>
            <person name="Anantharaman K."/>
            <person name="Sharon I."/>
            <person name="Hug L.A."/>
            <person name="Burstein D."/>
            <person name="Emerson J.B."/>
            <person name="Thomas B.C."/>
            <person name="Banfield J.F."/>
        </authorList>
    </citation>
    <scope>NUCLEOTIDE SEQUENCE [LARGE SCALE GENOMIC DNA]</scope>
    <source>
        <strain evidence="1">CG2_30_33_13</strain>
    </source>
</reference>
<dbReference type="EMBL" id="PFKO01000067">
    <property type="protein sequence ID" value="PIY33536.1"/>
    <property type="molecule type" value="Genomic_DNA"/>
</dbReference>
<evidence type="ECO:0000313" key="5">
    <source>
        <dbReference type="Proteomes" id="UP000182763"/>
    </source>
</evidence>
<name>A0A1J5H7F7_9BACT</name>